<evidence type="ECO:0000313" key="4">
    <source>
        <dbReference type="Proteomes" id="UP001310692"/>
    </source>
</evidence>
<dbReference type="Gene3D" id="3.30.420.240">
    <property type="match status" value="1"/>
</dbReference>
<reference evidence="3 4" key="1">
    <citation type="submission" date="2024-01" db="EMBL/GenBank/DDBJ databases">
        <title>Hyphobacterium bacterium isolated from marine sediment.</title>
        <authorList>
            <person name="Zhao S."/>
        </authorList>
    </citation>
    <scope>NUCLEOTIDE SEQUENCE [LARGE SCALE GENOMIC DNA]</scope>
    <source>
        <strain evidence="3 4">Y60-23</strain>
    </source>
</reference>
<proteinExistence type="predicted"/>
<dbReference type="Pfam" id="PF03237">
    <property type="entry name" value="Terminase_6N"/>
    <property type="match status" value="1"/>
</dbReference>
<evidence type="ECO:0000256" key="1">
    <source>
        <dbReference type="ARBA" id="ARBA00022612"/>
    </source>
</evidence>
<evidence type="ECO:0000313" key="3">
    <source>
        <dbReference type="EMBL" id="MEE2567336.1"/>
    </source>
</evidence>
<dbReference type="Proteomes" id="UP001310692">
    <property type="component" value="Unassembled WGS sequence"/>
</dbReference>
<dbReference type="InterPro" id="IPR027417">
    <property type="entry name" value="P-loop_NTPase"/>
</dbReference>
<accession>A0ABU7M0L9</accession>
<gene>
    <name evidence="3" type="ORF">V0U35_11670</name>
</gene>
<dbReference type="InterPro" id="IPR035421">
    <property type="entry name" value="Terminase_6C"/>
</dbReference>
<evidence type="ECO:0000259" key="2">
    <source>
        <dbReference type="Pfam" id="PF17289"/>
    </source>
</evidence>
<keyword evidence="1" id="KW-1188">Viral release from host cell</keyword>
<dbReference type="Gene3D" id="3.40.50.300">
    <property type="entry name" value="P-loop containing nucleotide triphosphate hydrolases"/>
    <property type="match status" value="1"/>
</dbReference>
<feature type="domain" description="Terminase large subunit gp17-like C-terminal" evidence="2">
    <location>
        <begin position="252"/>
        <end position="400"/>
    </location>
</feature>
<comment type="caution">
    <text evidence="3">The sequence shown here is derived from an EMBL/GenBank/DDBJ whole genome shotgun (WGS) entry which is preliminary data.</text>
</comment>
<sequence>MAKMGQRELMAMLADWTFWGRTEQHPPETDWSIWLFLGGRGAGKTRAGAEWVSAQVRAGCRRVALVAPTLGDAREVMVDGPSGLKQVSPWGERPVFEVSRRRLVWPNGAIGYVFSAEDADSLRGPQFDCAWADEFAAWAAPQATLDNLRLGLRLGDNPRLAVTTTPRPIPALKRLITQPGVAVTRGGTAQNANNLAPGFLAAMEASYGGSRLGRQELDGELIEDPPGALWTRDDIEAAITGERGDFDRIVVAVDPPASAHAGSDECGIVVAGARGSGPGRVATILADKSFGPASPEAWARVVAQSYEEFEADRVVAEVNQGGDMVMSVLAATGAGLPVSAVRASRGKHVRAEPVAALYAAGRVKHTGRFRELEDQMCAFGAPDAPKSSPDRVDALVWAVSVLLLNTGREPRLRRL</sequence>
<organism evidence="3 4">
    <name type="scientific">Hyphobacterium marinum</name>
    <dbReference type="NCBI Taxonomy" id="3116574"/>
    <lineage>
        <taxon>Bacteria</taxon>
        <taxon>Pseudomonadati</taxon>
        <taxon>Pseudomonadota</taxon>
        <taxon>Alphaproteobacteria</taxon>
        <taxon>Maricaulales</taxon>
        <taxon>Maricaulaceae</taxon>
        <taxon>Hyphobacterium</taxon>
    </lineage>
</organism>
<dbReference type="EMBL" id="JAZDRO010000005">
    <property type="protein sequence ID" value="MEE2567336.1"/>
    <property type="molecule type" value="Genomic_DNA"/>
</dbReference>
<dbReference type="RefSeq" id="WP_330196898.1">
    <property type="nucleotide sequence ID" value="NZ_JAZDRO010000005.1"/>
</dbReference>
<name>A0ABU7M0L9_9PROT</name>
<keyword evidence="4" id="KW-1185">Reference proteome</keyword>
<dbReference type="Pfam" id="PF17289">
    <property type="entry name" value="Terminase_6C"/>
    <property type="match status" value="1"/>
</dbReference>
<protein>
    <submittedName>
        <fullName evidence="3">Terminase family protein</fullName>
    </submittedName>
</protein>